<dbReference type="Proteomes" id="UP000663825">
    <property type="component" value="Unassembled WGS sequence"/>
</dbReference>
<evidence type="ECO:0000313" key="7">
    <source>
        <dbReference type="EMBL" id="CAF3640362.1"/>
    </source>
</evidence>
<feature type="region of interest" description="Disordered" evidence="1">
    <location>
        <begin position="84"/>
        <end position="103"/>
    </location>
</feature>
<dbReference type="Proteomes" id="UP000663838">
    <property type="component" value="Unassembled WGS sequence"/>
</dbReference>
<evidence type="ECO:0000313" key="5">
    <source>
        <dbReference type="EMBL" id="CAF3464661.1"/>
    </source>
</evidence>
<reference evidence="12" key="1">
    <citation type="submission" date="2021-02" db="EMBL/GenBank/DDBJ databases">
        <authorList>
            <person name="Nowell W R."/>
        </authorList>
    </citation>
    <scope>NUCLEOTIDE SEQUENCE</scope>
</reference>
<dbReference type="OrthoDB" id="10017304at2759"/>
<dbReference type="EMBL" id="CAJNYU010002678">
    <property type="protein sequence ID" value="CAF3579080.1"/>
    <property type="molecule type" value="Genomic_DNA"/>
</dbReference>
<dbReference type="EMBL" id="CAJNYD010002923">
    <property type="protein sequence ID" value="CAF3459668.1"/>
    <property type="molecule type" value="Genomic_DNA"/>
</dbReference>
<evidence type="ECO:0000313" key="4">
    <source>
        <dbReference type="EMBL" id="CAF3459668.1"/>
    </source>
</evidence>
<dbReference type="Proteomes" id="UP000663873">
    <property type="component" value="Unassembled WGS sequence"/>
</dbReference>
<evidence type="ECO:0000256" key="1">
    <source>
        <dbReference type="SAM" id="MobiDB-lite"/>
    </source>
</evidence>
<dbReference type="Proteomes" id="UP000663865">
    <property type="component" value="Unassembled WGS sequence"/>
</dbReference>
<feature type="signal peptide" evidence="2">
    <location>
        <begin position="1"/>
        <end position="22"/>
    </location>
</feature>
<dbReference type="Proteomes" id="UP000663872">
    <property type="component" value="Unassembled WGS sequence"/>
</dbReference>
<evidence type="ECO:0000313" key="6">
    <source>
        <dbReference type="EMBL" id="CAF3579080.1"/>
    </source>
</evidence>
<dbReference type="EMBL" id="CAJOBQ010000910">
    <property type="protein sequence ID" value="CAF4433155.1"/>
    <property type="molecule type" value="Genomic_DNA"/>
</dbReference>
<dbReference type="Proteomes" id="UP000663869">
    <property type="component" value="Unassembled WGS sequence"/>
</dbReference>
<dbReference type="Proteomes" id="UP000663833">
    <property type="component" value="Unassembled WGS sequence"/>
</dbReference>
<dbReference type="Proteomes" id="UP000663862">
    <property type="component" value="Unassembled WGS sequence"/>
</dbReference>
<evidence type="ECO:0000313" key="9">
    <source>
        <dbReference type="EMBL" id="CAF4237577.1"/>
    </source>
</evidence>
<evidence type="ECO:0000313" key="11">
    <source>
        <dbReference type="EMBL" id="CAF4460476.1"/>
    </source>
</evidence>
<dbReference type="Proteomes" id="UP000663851">
    <property type="component" value="Unassembled WGS sequence"/>
</dbReference>
<evidence type="ECO:0000313" key="10">
    <source>
        <dbReference type="EMBL" id="CAF4433155.1"/>
    </source>
</evidence>
<dbReference type="EMBL" id="CAJNYV010004064">
    <property type="protein sequence ID" value="CAF3640362.1"/>
    <property type="molecule type" value="Genomic_DNA"/>
</dbReference>
<keyword evidence="2" id="KW-0732">Signal</keyword>
<evidence type="ECO:0000313" key="8">
    <source>
        <dbReference type="EMBL" id="CAF4192926.1"/>
    </source>
</evidence>
<sequence>MVALLHIGLIGLVLSVFVLVQANPVLETSNVIEGKNSPISTQQLYELYKIMRMDPRLAAISNKDIILHIYQNFVFGKGHGIDTTQVQSQQNRRPQDQSTAENE</sequence>
<evidence type="ECO:0000313" key="13">
    <source>
        <dbReference type="Proteomes" id="UP000663848"/>
    </source>
</evidence>
<gene>
    <name evidence="6" type="ORF">FME351_LOCUS20857</name>
    <name evidence="5" type="ORF">GRG538_LOCUS15198</name>
    <name evidence="8" type="ORF">HFQ381_LOCUS6964</name>
    <name evidence="7" type="ORF">KIK155_LOCUS22894</name>
    <name evidence="4" type="ORF">LUA448_LOCUS22554</name>
    <name evidence="12" type="ORF">QYT958_LOCUS27606</name>
    <name evidence="3" type="ORF">TIS948_LOCUS6234</name>
    <name evidence="11" type="ORF">TOA249_LOCUS96</name>
    <name evidence="10" type="ORF">TSG867_LOCUS15517</name>
    <name evidence="9" type="ORF">UJA718_LOCUS8731</name>
</gene>
<evidence type="ECO:0000256" key="2">
    <source>
        <dbReference type="SAM" id="SignalP"/>
    </source>
</evidence>
<dbReference type="EMBL" id="CAJNXB010000718">
    <property type="protein sequence ID" value="CAF3089053.1"/>
    <property type="molecule type" value="Genomic_DNA"/>
</dbReference>
<dbReference type="EMBL" id="CAJOBO010000324">
    <property type="protein sequence ID" value="CAF4192926.1"/>
    <property type="molecule type" value="Genomic_DNA"/>
</dbReference>
<dbReference type="EMBL" id="CAJOBR010007091">
    <property type="protein sequence ID" value="CAF4856836.1"/>
    <property type="molecule type" value="Genomic_DNA"/>
</dbReference>
<protein>
    <submittedName>
        <fullName evidence="12">Uncharacterized protein</fullName>
    </submittedName>
</protein>
<comment type="caution">
    <text evidence="12">The sequence shown here is derived from an EMBL/GenBank/DDBJ whole genome shotgun (WGS) entry which is preliminary data.</text>
</comment>
<name>A0A821SKW8_9BILA</name>
<keyword evidence="14" id="KW-1185">Reference proteome</keyword>
<dbReference type="EMBL" id="CAJNYT010002333">
    <property type="protein sequence ID" value="CAF3464661.1"/>
    <property type="molecule type" value="Genomic_DNA"/>
</dbReference>
<feature type="chain" id="PRO_5044132817" evidence="2">
    <location>
        <begin position="23"/>
        <end position="103"/>
    </location>
</feature>
<dbReference type="AlphaFoldDB" id="A0A821SKW8"/>
<evidence type="ECO:0000313" key="12">
    <source>
        <dbReference type="EMBL" id="CAF4856836.1"/>
    </source>
</evidence>
<dbReference type="EMBL" id="CAJOBS010000002">
    <property type="protein sequence ID" value="CAF4460476.1"/>
    <property type="molecule type" value="Genomic_DNA"/>
</dbReference>
<evidence type="ECO:0000313" key="3">
    <source>
        <dbReference type="EMBL" id="CAF3089053.1"/>
    </source>
</evidence>
<proteinExistence type="predicted"/>
<dbReference type="EMBL" id="CAJOBP010000939">
    <property type="protein sequence ID" value="CAF4237577.1"/>
    <property type="molecule type" value="Genomic_DNA"/>
</dbReference>
<organism evidence="12 13">
    <name type="scientific">Rotaria socialis</name>
    <dbReference type="NCBI Taxonomy" id="392032"/>
    <lineage>
        <taxon>Eukaryota</taxon>
        <taxon>Metazoa</taxon>
        <taxon>Spiralia</taxon>
        <taxon>Gnathifera</taxon>
        <taxon>Rotifera</taxon>
        <taxon>Eurotatoria</taxon>
        <taxon>Bdelloidea</taxon>
        <taxon>Philodinida</taxon>
        <taxon>Philodinidae</taxon>
        <taxon>Rotaria</taxon>
    </lineage>
</organism>
<accession>A0A821SKW8</accession>
<evidence type="ECO:0000313" key="14">
    <source>
        <dbReference type="Proteomes" id="UP000663873"/>
    </source>
</evidence>
<dbReference type="Proteomes" id="UP000663848">
    <property type="component" value="Unassembled WGS sequence"/>
</dbReference>